<dbReference type="AlphaFoldDB" id="A0A930UU23"/>
<organism evidence="1">
    <name type="scientific">Gallibacterium anatis</name>
    <dbReference type="NCBI Taxonomy" id="750"/>
    <lineage>
        <taxon>Bacteria</taxon>
        <taxon>Pseudomonadati</taxon>
        <taxon>Pseudomonadota</taxon>
        <taxon>Gammaproteobacteria</taxon>
        <taxon>Pasteurellales</taxon>
        <taxon>Pasteurellaceae</taxon>
        <taxon>Gallibacterium</taxon>
    </lineage>
</organism>
<reference evidence="1" key="1">
    <citation type="submission" date="2020-11" db="EMBL/GenBank/DDBJ databases">
        <title>Gallibacterium anatis 1637, full genome, WGS.</title>
        <authorList>
            <person name="Laishevtcev A.I."/>
            <person name="Yakimova E.A."/>
            <person name="Petkovich D."/>
            <person name="Stepanova T.V."/>
            <person name="Kalendr R.S."/>
            <person name="Rubalsky E.O."/>
            <person name="Zulkarneev E.R."/>
            <person name="Aleshkin A.V."/>
        </authorList>
    </citation>
    <scope>NUCLEOTIDE SEQUENCE</scope>
    <source>
        <strain evidence="1">1637</strain>
    </source>
</reference>
<sequence>MKIKQQGRIDGYETDDLIVFVEHPQNKEERKILCQVKHNINLTKNDGTFKEVIHAAWNDFNNAKLFT</sequence>
<proteinExistence type="predicted"/>
<protein>
    <submittedName>
        <fullName evidence="1">Uncharacterized protein</fullName>
    </submittedName>
</protein>
<name>A0A930UU23_9PAST</name>
<evidence type="ECO:0000313" key="1">
    <source>
        <dbReference type="EMBL" id="MBF4102219.1"/>
    </source>
</evidence>
<comment type="caution">
    <text evidence="1">The sequence shown here is derived from an EMBL/GenBank/DDBJ whole genome shotgun (WGS) entry which is preliminary data.</text>
</comment>
<gene>
    <name evidence="1" type="ORF">INT80_01665</name>
</gene>
<accession>A0A930UU23</accession>
<dbReference type="EMBL" id="JADION010000003">
    <property type="protein sequence ID" value="MBF4102219.1"/>
    <property type="molecule type" value="Genomic_DNA"/>
</dbReference>